<organism evidence="1 2">
    <name type="scientific">Sistotremastrum suecicum HHB10207 ss-3</name>
    <dbReference type="NCBI Taxonomy" id="1314776"/>
    <lineage>
        <taxon>Eukaryota</taxon>
        <taxon>Fungi</taxon>
        <taxon>Dikarya</taxon>
        <taxon>Basidiomycota</taxon>
        <taxon>Agaricomycotina</taxon>
        <taxon>Agaricomycetes</taxon>
        <taxon>Sistotremastrales</taxon>
        <taxon>Sistotremastraceae</taxon>
        <taxon>Sistotremastrum</taxon>
    </lineage>
</organism>
<reference evidence="1 2" key="1">
    <citation type="journal article" date="2016" name="Mol. Biol. Evol.">
        <title>Comparative Genomics of Early-Diverging Mushroom-Forming Fungi Provides Insights into the Origins of Lignocellulose Decay Capabilities.</title>
        <authorList>
            <person name="Nagy L.G."/>
            <person name="Riley R."/>
            <person name="Tritt A."/>
            <person name="Adam C."/>
            <person name="Daum C."/>
            <person name="Floudas D."/>
            <person name="Sun H."/>
            <person name="Yadav J.S."/>
            <person name="Pangilinan J."/>
            <person name="Larsson K.H."/>
            <person name="Matsuura K."/>
            <person name="Barry K."/>
            <person name="Labutti K."/>
            <person name="Kuo R."/>
            <person name="Ohm R.A."/>
            <person name="Bhattacharya S.S."/>
            <person name="Shirouzu T."/>
            <person name="Yoshinaga Y."/>
            <person name="Martin F.M."/>
            <person name="Grigoriev I.V."/>
            <person name="Hibbett D.S."/>
        </authorList>
    </citation>
    <scope>NUCLEOTIDE SEQUENCE [LARGE SCALE GENOMIC DNA]</scope>
    <source>
        <strain evidence="1 2">HHB10207 ss-3</strain>
    </source>
</reference>
<keyword evidence="2" id="KW-1185">Reference proteome</keyword>
<sequence>MPTKPQLPRTEVTPQRWWWSEKERKRGIGLGAFPRSQGKHERKSPLFACAF</sequence>
<evidence type="ECO:0000313" key="2">
    <source>
        <dbReference type="Proteomes" id="UP000076798"/>
    </source>
</evidence>
<protein>
    <submittedName>
        <fullName evidence="1">Uncharacterized protein</fullName>
    </submittedName>
</protein>
<accession>A0A165YN72</accession>
<name>A0A165YN72_9AGAM</name>
<dbReference type="Proteomes" id="UP000076798">
    <property type="component" value="Unassembled WGS sequence"/>
</dbReference>
<proteinExistence type="predicted"/>
<dbReference type="EMBL" id="KV428242">
    <property type="protein sequence ID" value="KZT33425.1"/>
    <property type="molecule type" value="Genomic_DNA"/>
</dbReference>
<evidence type="ECO:0000313" key="1">
    <source>
        <dbReference type="EMBL" id="KZT33425.1"/>
    </source>
</evidence>
<gene>
    <name evidence="1" type="ORF">SISSUDRAFT_1054242</name>
</gene>
<dbReference type="AlphaFoldDB" id="A0A165YN72"/>